<protein>
    <submittedName>
        <fullName evidence="1">Uncharacterized protein</fullName>
    </submittedName>
</protein>
<dbReference type="EMBL" id="FOLS01000011">
    <property type="protein sequence ID" value="SFC84037.1"/>
    <property type="molecule type" value="Genomic_DNA"/>
</dbReference>
<dbReference type="Proteomes" id="UP000183385">
    <property type="component" value="Unassembled WGS sequence"/>
</dbReference>
<comment type="caution">
    <text evidence="1">The sequence shown here is derived from an EMBL/GenBank/DDBJ whole genome shotgun (WGS) entry which is preliminary data.</text>
</comment>
<gene>
    <name evidence="1" type="ORF">SAMN05216577_11180</name>
</gene>
<evidence type="ECO:0000313" key="1">
    <source>
        <dbReference type="EMBL" id="SFC84037.1"/>
    </source>
</evidence>
<accession>A0AAQ1KFR6</accession>
<dbReference type="RefSeq" id="WP_074980420.1">
    <property type="nucleotide sequence ID" value="NZ_FOLS01000011.1"/>
</dbReference>
<evidence type="ECO:0000313" key="2">
    <source>
        <dbReference type="Proteomes" id="UP000183385"/>
    </source>
</evidence>
<organism evidence="1 2">
    <name type="scientific">Pseudomonas citronellolis</name>
    <dbReference type="NCBI Taxonomy" id="53408"/>
    <lineage>
        <taxon>Bacteria</taxon>
        <taxon>Pseudomonadati</taxon>
        <taxon>Pseudomonadota</taxon>
        <taxon>Gammaproteobacteria</taxon>
        <taxon>Pseudomonadales</taxon>
        <taxon>Pseudomonadaceae</taxon>
        <taxon>Pseudomonas</taxon>
    </lineage>
</organism>
<reference evidence="1 2" key="1">
    <citation type="submission" date="2016-10" db="EMBL/GenBank/DDBJ databases">
        <authorList>
            <person name="Varghese N."/>
            <person name="Submissions S."/>
        </authorList>
    </citation>
    <scope>NUCLEOTIDE SEQUENCE [LARGE SCALE GENOMIC DNA]</scope>
    <source>
        <strain evidence="1 2">LMG 18378</strain>
    </source>
</reference>
<proteinExistence type="predicted"/>
<sequence>MAKQKTIPYEEARQAIAALKVWPANTPFVWKKPATKKLPTPYSFRTSLALDVEQTTFAEDWFVELYYKKSPVPGVRDTLSITLIVNKSRVVAIDDNGPSSHMNKVGVGLPFYQQVVDHPHLHIPIAEASYGYAEPLDSTTVQALWELFLARANITGAPRFELPEFGQMGFDV</sequence>
<keyword evidence="2" id="KW-1185">Reference proteome</keyword>
<dbReference type="AlphaFoldDB" id="A0AAQ1KFR6"/>
<name>A0AAQ1KFR6_9PSED</name>